<evidence type="ECO:0000313" key="3">
    <source>
        <dbReference type="Proteomes" id="UP000515160"/>
    </source>
</evidence>
<evidence type="ECO:0000313" key="4">
    <source>
        <dbReference type="RefSeq" id="XP_034109594.1"/>
    </source>
</evidence>
<evidence type="ECO:0000256" key="2">
    <source>
        <dbReference type="SAM" id="SignalP"/>
    </source>
</evidence>
<feature type="chain" id="PRO_5044654688" evidence="2">
    <location>
        <begin position="20"/>
        <end position="76"/>
    </location>
</feature>
<sequence length="76" mass="8023">MKWIKYIFLFALLCAVALADLDAPESDDAISEGNDADDVTARGPFSPPSPPPPPRTPSPARPPSPAAPPMPNGWGR</sequence>
<feature type="region of interest" description="Disordered" evidence="1">
    <location>
        <begin position="25"/>
        <end position="76"/>
    </location>
</feature>
<reference evidence="4 5" key="1">
    <citation type="submission" date="2025-04" db="UniProtKB">
        <authorList>
            <consortium name="RefSeq"/>
        </authorList>
    </citation>
    <scope>IDENTIFICATION</scope>
    <source>
        <strain evidence="4 5">15112-1751.03</strain>
        <tissue evidence="4 5">Whole Adult</tissue>
    </source>
</reference>
<dbReference type="RefSeq" id="XP_051861277.1">
    <property type="nucleotide sequence ID" value="XM_052005317.1"/>
</dbReference>
<dbReference type="AlphaFoldDB" id="A0A6P8XAB8"/>
<feature type="compositionally biased region" description="Pro residues" evidence="1">
    <location>
        <begin position="45"/>
        <end position="76"/>
    </location>
</feature>
<feature type="signal peptide" evidence="2">
    <location>
        <begin position="1"/>
        <end position="19"/>
    </location>
</feature>
<protein>
    <submittedName>
        <fullName evidence="4">WASH complex subunit 1-like isoform X1</fullName>
    </submittedName>
    <submittedName>
        <fullName evidence="5">WASH complex subunit 1-like isoform X2</fullName>
    </submittedName>
</protein>
<dbReference type="RefSeq" id="XP_034109594.1">
    <property type="nucleotide sequence ID" value="XM_034253703.2"/>
</dbReference>
<dbReference type="GeneID" id="117569219"/>
<evidence type="ECO:0000313" key="5">
    <source>
        <dbReference type="RefSeq" id="XP_051861277.1"/>
    </source>
</evidence>
<keyword evidence="3" id="KW-1185">Reference proteome</keyword>
<evidence type="ECO:0000256" key="1">
    <source>
        <dbReference type="SAM" id="MobiDB-lite"/>
    </source>
</evidence>
<organism evidence="3 4">
    <name type="scientific">Drosophila albomicans</name>
    <name type="common">Fruit fly</name>
    <dbReference type="NCBI Taxonomy" id="7291"/>
    <lineage>
        <taxon>Eukaryota</taxon>
        <taxon>Metazoa</taxon>
        <taxon>Ecdysozoa</taxon>
        <taxon>Arthropoda</taxon>
        <taxon>Hexapoda</taxon>
        <taxon>Insecta</taxon>
        <taxon>Pterygota</taxon>
        <taxon>Neoptera</taxon>
        <taxon>Endopterygota</taxon>
        <taxon>Diptera</taxon>
        <taxon>Brachycera</taxon>
        <taxon>Muscomorpha</taxon>
        <taxon>Ephydroidea</taxon>
        <taxon>Drosophilidae</taxon>
        <taxon>Drosophila</taxon>
    </lineage>
</organism>
<gene>
    <name evidence="4 5" type="primary">LOC117569219</name>
</gene>
<keyword evidence="2" id="KW-0732">Signal</keyword>
<feature type="compositionally biased region" description="Acidic residues" evidence="1">
    <location>
        <begin position="25"/>
        <end position="38"/>
    </location>
</feature>
<dbReference type="Proteomes" id="UP000515160">
    <property type="component" value="Chromosome 3"/>
</dbReference>
<proteinExistence type="predicted"/>
<accession>A0A6P8XAB8</accession>
<name>A0A6P8XAB8_DROAB</name>